<dbReference type="Pfam" id="PF00107">
    <property type="entry name" value="ADH_zinc_N"/>
    <property type="match status" value="1"/>
</dbReference>
<dbReference type="SUPFAM" id="SSF50129">
    <property type="entry name" value="GroES-like"/>
    <property type="match status" value="1"/>
</dbReference>
<dbReference type="Pfam" id="PF08240">
    <property type="entry name" value="ADH_N"/>
    <property type="match status" value="1"/>
</dbReference>
<dbReference type="OrthoDB" id="9787435at2"/>
<dbReference type="InterPro" id="IPR052711">
    <property type="entry name" value="Zinc_ADH-like"/>
</dbReference>
<accession>A0A1M7Z5A9</accession>
<keyword evidence="3" id="KW-1185">Reference proteome</keyword>
<feature type="domain" description="Enoyl reductase (ER)" evidence="1">
    <location>
        <begin position="9"/>
        <end position="330"/>
    </location>
</feature>
<dbReference type="InterPro" id="IPR011032">
    <property type="entry name" value="GroES-like_sf"/>
</dbReference>
<dbReference type="InterPro" id="IPR020843">
    <property type="entry name" value="ER"/>
</dbReference>
<dbReference type="Gene3D" id="3.40.50.720">
    <property type="entry name" value="NAD(P)-binding Rossmann-like Domain"/>
    <property type="match status" value="1"/>
</dbReference>
<protein>
    <submittedName>
        <fullName evidence="2">D-arabinose 1-dehydrogenase, Zn-dependent alcohol dehydrogenase family</fullName>
    </submittedName>
</protein>
<evidence type="ECO:0000259" key="1">
    <source>
        <dbReference type="SMART" id="SM00829"/>
    </source>
</evidence>
<dbReference type="InterPro" id="IPR013154">
    <property type="entry name" value="ADH-like_N"/>
</dbReference>
<sequence>MKGIVLDLDSKSKISYQEVPSKSLETDQVRIQIKAAALNHRDEWCRQGKYPNLTIGVILGSDGSGVIIELGSDVKGFQIGQEVIINPAMNWGENQEAQSKDFLIMGTPHDGTLSEEVVVASDRVHAKPNHLNFEEAAALPLAGLTAYRAIMYQAKTQATEKVLISGFGGGVAQFAAQFALGLGAEVYITTSSPAKLEKAISLGAKGGFDYRDSQWVDNANAEVGGFDVIIDGASGDGLNDLIKVAKPGGRIVIYGATQGNPSTLEARRIFWNQIKIMGSTMGSDQDFDDMLTFVQNYQIKPIVDAIFPFAKAEEAFDKMRDGKQMGKIVLVP</sequence>
<organism evidence="2 3">
    <name type="scientific">Algoriphagus zhangzhouensis</name>
    <dbReference type="NCBI Taxonomy" id="1073327"/>
    <lineage>
        <taxon>Bacteria</taxon>
        <taxon>Pseudomonadati</taxon>
        <taxon>Bacteroidota</taxon>
        <taxon>Cytophagia</taxon>
        <taxon>Cytophagales</taxon>
        <taxon>Cyclobacteriaceae</taxon>
        <taxon>Algoriphagus</taxon>
    </lineage>
</organism>
<dbReference type="RefSeq" id="WP_073570067.1">
    <property type="nucleotide sequence ID" value="NZ_FRXN01000001.1"/>
</dbReference>
<dbReference type="EMBL" id="FRXN01000001">
    <property type="protein sequence ID" value="SHO59836.1"/>
    <property type="molecule type" value="Genomic_DNA"/>
</dbReference>
<evidence type="ECO:0000313" key="2">
    <source>
        <dbReference type="EMBL" id="SHO59836.1"/>
    </source>
</evidence>
<proteinExistence type="predicted"/>
<dbReference type="InterPro" id="IPR013149">
    <property type="entry name" value="ADH-like_C"/>
</dbReference>
<dbReference type="Proteomes" id="UP000184609">
    <property type="component" value="Unassembled WGS sequence"/>
</dbReference>
<dbReference type="GO" id="GO:0016491">
    <property type="term" value="F:oxidoreductase activity"/>
    <property type="evidence" value="ECO:0007669"/>
    <property type="project" value="InterPro"/>
</dbReference>
<evidence type="ECO:0000313" key="3">
    <source>
        <dbReference type="Proteomes" id="UP000184609"/>
    </source>
</evidence>
<gene>
    <name evidence="2" type="ORF">SAMN04488108_0396</name>
</gene>
<name>A0A1M7Z5A9_9BACT</name>
<dbReference type="InterPro" id="IPR036291">
    <property type="entry name" value="NAD(P)-bd_dom_sf"/>
</dbReference>
<reference evidence="3" key="1">
    <citation type="submission" date="2016-12" db="EMBL/GenBank/DDBJ databases">
        <authorList>
            <person name="Varghese N."/>
            <person name="Submissions S."/>
        </authorList>
    </citation>
    <scope>NUCLEOTIDE SEQUENCE [LARGE SCALE GENOMIC DNA]</scope>
    <source>
        <strain evidence="3">DSM 25035</strain>
    </source>
</reference>
<dbReference type="PANTHER" id="PTHR45033">
    <property type="match status" value="1"/>
</dbReference>
<dbReference type="AlphaFoldDB" id="A0A1M7Z5A9"/>
<dbReference type="PANTHER" id="PTHR45033:SF3">
    <property type="entry name" value="DEHYDROGENASE, PUTATIVE (AFU_ORTHOLOGUE AFUA_2G13270)-RELATED"/>
    <property type="match status" value="1"/>
</dbReference>
<dbReference type="SMART" id="SM00829">
    <property type="entry name" value="PKS_ER"/>
    <property type="match status" value="1"/>
</dbReference>
<dbReference type="Gene3D" id="3.90.180.10">
    <property type="entry name" value="Medium-chain alcohol dehydrogenases, catalytic domain"/>
    <property type="match status" value="1"/>
</dbReference>
<dbReference type="STRING" id="1073327.SAMN04488108_0396"/>
<dbReference type="SUPFAM" id="SSF51735">
    <property type="entry name" value="NAD(P)-binding Rossmann-fold domains"/>
    <property type="match status" value="1"/>
</dbReference>